<evidence type="ECO:0000313" key="3">
    <source>
        <dbReference type="EMBL" id="EFP08510.1"/>
    </source>
</evidence>
<name>E3MT34_CAERE</name>
<evidence type="ECO:0000259" key="2">
    <source>
        <dbReference type="SMART" id="SM00563"/>
    </source>
</evidence>
<dbReference type="InterPro" id="IPR002123">
    <property type="entry name" value="Plipid/glycerol_acylTrfase"/>
</dbReference>
<sequence length="386" mass="44467">MEIESEEKKREESNSIDHVISWILLLYAGIVTSFISPIVLIVLFYSASPLMLISTECRKIVMRILARASNLQFITCVRIAGIKGNRMEFGFRNLFLFPVMMSGENLDRLSDCRALLLPNHLSLFDHFIFMTAADSFGINAVGRWIFVIYNMWIYTPLGWLWSSYGNYFIDSVPIHKREETLSHLRRHFDRIYHDVDLRWVCLYPEGSRLFLIQKRNSEYEKKKGLPQLTHCAYPRLGAALSAIKVLGPDPKDPSKANNGRGPPLKYLVDVTLGYPDGKILPFKDIFMSALLNGGGKPYAIHYEIFDMDPKWSDEEELRKFLFDRYQQKVSIQNSFDKLLDSYYKTGSFSSDSKEAPLPSDVIIIGFQLLQIALFAIITKFLYSSIF</sequence>
<keyword evidence="4" id="KW-1185">Reference proteome</keyword>
<dbReference type="HOGENOM" id="CLU_046804_0_0_1"/>
<dbReference type="PANTHER" id="PTHR10983:SF13">
    <property type="entry name" value="PHOSPHOLIPID_GLYCEROL ACYLTRANSFERASE DOMAIN-CONTAINING PROTEIN"/>
    <property type="match status" value="1"/>
</dbReference>
<dbReference type="Proteomes" id="UP000008281">
    <property type="component" value="Unassembled WGS sequence"/>
</dbReference>
<dbReference type="OMA" id="PRAGAMK"/>
<dbReference type="AlphaFoldDB" id="E3MT34"/>
<dbReference type="SMART" id="SM00563">
    <property type="entry name" value="PlsC"/>
    <property type="match status" value="1"/>
</dbReference>
<feature type="transmembrane region" description="Helical" evidence="1">
    <location>
        <begin position="20"/>
        <end position="45"/>
    </location>
</feature>
<keyword evidence="1" id="KW-1133">Transmembrane helix</keyword>
<dbReference type="OrthoDB" id="5920068at2759"/>
<dbReference type="PANTHER" id="PTHR10983">
    <property type="entry name" value="1-ACYLGLYCEROL-3-PHOSPHATE ACYLTRANSFERASE-RELATED"/>
    <property type="match status" value="1"/>
</dbReference>
<dbReference type="GO" id="GO:0036149">
    <property type="term" value="P:phosphatidylinositol acyl-chain remodeling"/>
    <property type="evidence" value="ECO:0007669"/>
    <property type="project" value="TreeGrafter"/>
</dbReference>
<dbReference type="InParanoid" id="E3MT34"/>
<dbReference type="eggNOG" id="KOG1505">
    <property type="taxonomic scope" value="Eukaryota"/>
</dbReference>
<keyword evidence="1" id="KW-0812">Transmembrane</keyword>
<feature type="transmembrane region" description="Helical" evidence="1">
    <location>
        <begin position="361"/>
        <end position="382"/>
    </location>
</feature>
<gene>
    <name evidence="3" type="primary">Cre-acl-13</name>
    <name evidence="3" type="ORF">CRE_15522</name>
</gene>
<proteinExistence type="predicted"/>
<organism evidence="4">
    <name type="scientific">Caenorhabditis remanei</name>
    <name type="common">Caenorhabditis vulgaris</name>
    <dbReference type="NCBI Taxonomy" id="31234"/>
    <lineage>
        <taxon>Eukaryota</taxon>
        <taxon>Metazoa</taxon>
        <taxon>Ecdysozoa</taxon>
        <taxon>Nematoda</taxon>
        <taxon>Chromadorea</taxon>
        <taxon>Rhabditida</taxon>
        <taxon>Rhabditina</taxon>
        <taxon>Rhabditomorpha</taxon>
        <taxon>Rhabditoidea</taxon>
        <taxon>Rhabditidae</taxon>
        <taxon>Peloderinae</taxon>
        <taxon>Caenorhabditis</taxon>
    </lineage>
</organism>
<dbReference type="CDD" id="cd07990">
    <property type="entry name" value="LPLAT_LCLAT1-like"/>
    <property type="match status" value="1"/>
</dbReference>
<dbReference type="GO" id="GO:0016746">
    <property type="term" value="F:acyltransferase activity"/>
    <property type="evidence" value="ECO:0007669"/>
    <property type="project" value="InterPro"/>
</dbReference>
<evidence type="ECO:0000313" key="4">
    <source>
        <dbReference type="Proteomes" id="UP000008281"/>
    </source>
</evidence>
<evidence type="ECO:0000256" key="1">
    <source>
        <dbReference type="SAM" id="Phobius"/>
    </source>
</evidence>
<feature type="domain" description="Phospholipid/glycerol acyltransferase" evidence="2">
    <location>
        <begin position="114"/>
        <end position="275"/>
    </location>
</feature>
<dbReference type="STRING" id="31234.E3MT34"/>
<dbReference type="Pfam" id="PF01553">
    <property type="entry name" value="Acyltransferase"/>
    <property type="match status" value="1"/>
</dbReference>
<dbReference type="GO" id="GO:0005783">
    <property type="term" value="C:endoplasmic reticulum"/>
    <property type="evidence" value="ECO:0007669"/>
    <property type="project" value="TreeGrafter"/>
</dbReference>
<dbReference type="FunCoup" id="E3MT34">
    <property type="interactions" value="26"/>
</dbReference>
<keyword evidence="1" id="KW-0472">Membrane</keyword>
<dbReference type="EMBL" id="DS268474">
    <property type="protein sequence ID" value="EFP08510.1"/>
    <property type="molecule type" value="Genomic_DNA"/>
</dbReference>
<accession>E3MT34</accession>
<protein>
    <submittedName>
        <fullName evidence="3">CRE-ACL-13 protein</fullName>
    </submittedName>
</protein>
<reference evidence="3" key="1">
    <citation type="submission" date="2007-07" db="EMBL/GenBank/DDBJ databases">
        <title>PCAP assembly of the Caenorhabditis remanei genome.</title>
        <authorList>
            <consortium name="The Caenorhabditis remanei Sequencing Consortium"/>
            <person name="Wilson R.K."/>
        </authorList>
    </citation>
    <scope>NUCLEOTIDE SEQUENCE [LARGE SCALE GENOMIC DNA]</scope>
    <source>
        <strain evidence="3">PB4641</strain>
    </source>
</reference>